<dbReference type="GO" id="GO:0022008">
    <property type="term" value="P:neurogenesis"/>
    <property type="evidence" value="ECO:0007669"/>
    <property type="project" value="TreeGrafter"/>
</dbReference>
<dbReference type="Pfam" id="PF08005">
    <property type="entry name" value="PHR"/>
    <property type="match status" value="1"/>
</dbReference>
<name>A0A210QHH9_MIZYE</name>
<comment type="caution">
    <text evidence="4">The sequence shown here is derived from an EMBL/GenBank/DDBJ whole genome shotgun (WGS) entry which is preliminary data.</text>
</comment>
<evidence type="ECO:0000256" key="1">
    <source>
        <dbReference type="ARBA" id="ARBA00004496"/>
    </source>
</evidence>
<dbReference type="PROSITE" id="PS50097">
    <property type="entry name" value="BTB"/>
    <property type="match status" value="1"/>
</dbReference>
<dbReference type="EMBL" id="NEDP02003636">
    <property type="protein sequence ID" value="OWF48235.1"/>
    <property type="molecule type" value="Genomic_DNA"/>
</dbReference>
<keyword evidence="2" id="KW-0963">Cytoplasm</keyword>
<dbReference type="InterPro" id="IPR000210">
    <property type="entry name" value="BTB/POZ_dom"/>
</dbReference>
<sequence length="434" mass="49875">MAERGTEPQNWRDGRTLTQCNRYMLEQEISCDVHFIVGPNDDQQRIGAHKYMLMTRSDVFFAMFEGLMAEENSLVTIPDIDPTTFKKMLLYIYCDDTGVDTDEAFPLLYAAQKYNIQGLVNRCGQRMRTGISRENVCHILINTFLWHEEETKQACVQYINLHASDVFSTEGFTDLPEESLIELLQHHKLNIQEERIFEAVIKWADEKIKRQNLRVDATNRRNALNKILPHIRFARMDVAYFSDKVTHKGILTTSEIVKYFQFLTTKKADPPEPQREQRLVFERFKGVLSGKGYFRGNTDAISFMLSEDAKLHEVLVYGSCMNQALYKMNLRVLEDGGAELHLKVFDLRTDGSTKTYPLGIVPPVLVKKEVCYSLVMEITGPASYYGQDGVESLTKEEVTITFCTNKEGLNGTNIKQGQFHSLVFEKIQSIMTYS</sequence>
<evidence type="ECO:0000313" key="5">
    <source>
        <dbReference type="Proteomes" id="UP000242188"/>
    </source>
</evidence>
<dbReference type="OrthoDB" id="6072904at2759"/>
<gene>
    <name evidence="4" type="ORF">KP79_PYT16281</name>
</gene>
<dbReference type="SMART" id="SM00225">
    <property type="entry name" value="BTB"/>
    <property type="match status" value="1"/>
</dbReference>
<evidence type="ECO:0000313" key="4">
    <source>
        <dbReference type="EMBL" id="OWF48235.1"/>
    </source>
</evidence>
<dbReference type="Gene3D" id="2.60.120.820">
    <property type="entry name" value="PHR domain"/>
    <property type="match status" value="1"/>
</dbReference>
<dbReference type="PANTHER" id="PTHR45774:SF4">
    <property type="entry name" value="AXUNDEAD, ISOFORM F"/>
    <property type="match status" value="1"/>
</dbReference>
<accession>A0A210QHH9</accession>
<proteinExistence type="predicted"/>
<dbReference type="InterPro" id="IPR012983">
    <property type="entry name" value="PHR"/>
</dbReference>
<dbReference type="PANTHER" id="PTHR45774">
    <property type="entry name" value="BTB/POZ DOMAIN-CONTAINING"/>
    <property type="match status" value="1"/>
</dbReference>
<feature type="domain" description="BTB" evidence="3">
    <location>
        <begin position="31"/>
        <end position="101"/>
    </location>
</feature>
<dbReference type="GO" id="GO:0005829">
    <property type="term" value="C:cytosol"/>
    <property type="evidence" value="ECO:0007669"/>
    <property type="project" value="TreeGrafter"/>
</dbReference>
<dbReference type="Pfam" id="PF00651">
    <property type="entry name" value="BTB"/>
    <property type="match status" value="1"/>
</dbReference>
<evidence type="ECO:0000259" key="3">
    <source>
        <dbReference type="PROSITE" id="PS50097"/>
    </source>
</evidence>
<dbReference type="Pfam" id="PF07707">
    <property type="entry name" value="BACK"/>
    <property type="match status" value="1"/>
</dbReference>
<reference evidence="4 5" key="1">
    <citation type="journal article" date="2017" name="Nat. Ecol. Evol.">
        <title>Scallop genome provides insights into evolution of bilaterian karyotype and development.</title>
        <authorList>
            <person name="Wang S."/>
            <person name="Zhang J."/>
            <person name="Jiao W."/>
            <person name="Li J."/>
            <person name="Xun X."/>
            <person name="Sun Y."/>
            <person name="Guo X."/>
            <person name="Huan P."/>
            <person name="Dong B."/>
            <person name="Zhang L."/>
            <person name="Hu X."/>
            <person name="Sun X."/>
            <person name="Wang J."/>
            <person name="Zhao C."/>
            <person name="Wang Y."/>
            <person name="Wang D."/>
            <person name="Huang X."/>
            <person name="Wang R."/>
            <person name="Lv J."/>
            <person name="Li Y."/>
            <person name="Zhang Z."/>
            <person name="Liu B."/>
            <person name="Lu W."/>
            <person name="Hui Y."/>
            <person name="Liang J."/>
            <person name="Zhou Z."/>
            <person name="Hou R."/>
            <person name="Li X."/>
            <person name="Liu Y."/>
            <person name="Li H."/>
            <person name="Ning X."/>
            <person name="Lin Y."/>
            <person name="Zhao L."/>
            <person name="Xing Q."/>
            <person name="Dou J."/>
            <person name="Li Y."/>
            <person name="Mao J."/>
            <person name="Guo H."/>
            <person name="Dou H."/>
            <person name="Li T."/>
            <person name="Mu C."/>
            <person name="Jiang W."/>
            <person name="Fu Q."/>
            <person name="Fu X."/>
            <person name="Miao Y."/>
            <person name="Liu J."/>
            <person name="Yu Q."/>
            <person name="Li R."/>
            <person name="Liao H."/>
            <person name="Li X."/>
            <person name="Kong Y."/>
            <person name="Jiang Z."/>
            <person name="Chourrout D."/>
            <person name="Li R."/>
            <person name="Bao Z."/>
        </authorList>
    </citation>
    <scope>NUCLEOTIDE SEQUENCE [LARGE SCALE GENOMIC DNA]</scope>
    <source>
        <strain evidence="4 5">PY_sf001</strain>
    </source>
</reference>
<organism evidence="4 5">
    <name type="scientific">Mizuhopecten yessoensis</name>
    <name type="common">Japanese scallop</name>
    <name type="synonym">Patinopecten yessoensis</name>
    <dbReference type="NCBI Taxonomy" id="6573"/>
    <lineage>
        <taxon>Eukaryota</taxon>
        <taxon>Metazoa</taxon>
        <taxon>Spiralia</taxon>
        <taxon>Lophotrochozoa</taxon>
        <taxon>Mollusca</taxon>
        <taxon>Bivalvia</taxon>
        <taxon>Autobranchia</taxon>
        <taxon>Pteriomorphia</taxon>
        <taxon>Pectinida</taxon>
        <taxon>Pectinoidea</taxon>
        <taxon>Pectinidae</taxon>
        <taxon>Mizuhopecten</taxon>
    </lineage>
</organism>
<dbReference type="Gene3D" id="1.25.40.420">
    <property type="match status" value="1"/>
</dbReference>
<comment type="subcellular location">
    <subcellularLocation>
        <location evidence="1">Cytoplasm</location>
    </subcellularLocation>
</comment>
<dbReference type="Proteomes" id="UP000242188">
    <property type="component" value="Unassembled WGS sequence"/>
</dbReference>
<dbReference type="InterPro" id="IPR038648">
    <property type="entry name" value="PHR_sf"/>
</dbReference>
<dbReference type="SMART" id="SM00875">
    <property type="entry name" value="BACK"/>
    <property type="match status" value="1"/>
</dbReference>
<dbReference type="Gene3D" id="3.30.710.10">
    <property type="entry name" value="Potassium Channel Kv1.1, Chain A"/>
    <property type="match status" value="1"/>
</dbReference>
<evidence type="ECO:0000256" key="2">
    <source>
        <dbReference type="ARBA" id="ARBA00022490"/>
    </source>
</evidence>
<dbReference type="SUPFAM" id="SSF54695">
    <property type="entry name" value="POZ domain"/>
    <property type="match status" value="1"/>
</dbReference>
<dbReference type="AlphaFoldDB" id="A0A210QHH9"/>
<keyword evidence="5" id="KW-1185">Reference proteome</keyword>
<protein>
    <submittedName>
        <fullName evidence="4">BTB/POZ domain-containing protein 3</fullName>
    </submittedName>
</protein>
<dbReference type="InterPro" id="IPR011333">
    <property type="entry name" value="SKP1/BTB/POZ_sf"/>
</dbReference>
<dbReference type="InterPro" id="IPR011705">
    <property type="entry name" value="BACK"/>
</dbReference>